<organism evidence="2 3">
    <name type="scientific">Bugula neritina</name>
    <name type="common">Brown bryozoan</name>
    <name type="synonym">Sertularia neritina</name>
    <dbReference type="NCBI Taxonomy" id="10212"/>
    <lineage>
        <taxon>Eukaryota</taxon>
        <taxon>Metazoa</taxon>
        <taxon>Spiralia</taxon>
        <taxon>Lophotrochozoa</taxon>
        <taxon>Bryozoa</taxon>
        <taxon>Gymnolaemata</taxon>
        <taxon>Cheilostomatida</taxon>
        <taxon>Flustrina</taxon>
        <taxon>Buguloidea</taxon>
        <taxon>Bugulidae</taxon>
        <taxon>Bugula</taxon>
    </lineage>
</organism>
<keyword evidence="1" id="KW-0812">Transmembrane</keyword>
<feature type="transmembrane region" description="Helical" evidence="1">
    <location>
        <begin position="273"/>
        <end position="294"/>
    </location>
</feature>
<sequence>MSVDIINLNTKDAWTLDKHWICQKLISFFMSGFSGDVLRQRCQSLLSSIRERPDHLSDKDATLSLSKAAVTGNKILRQISEKSESECLDIRVLCDYAQLLLDFSYAIEIKIVNDEFTEDYKNKIQLIFTCTYLAVSCTYLTVFCTYLTVSCTYLTVFCTYLTVFCTYLTVACTYLAVSCTYLTVFCTYLTVFCTYLTVFCTYLTVFCTYLTVFCTYLTVACTYLAVFCTYLAVFCTYLTVFCTYLTVFCTYLTVFCTYLTVFCTYLTVACTYLAVSCTYLTVFCTYLTVFCTYLTVFCTYLTVFCTYLTVACTYLAVFCTYLAVFCHLDEALELLNPLCNTKEALSPSPTELGKVNELRECLYWRKGALMYMFCHTAYHNQSRLLATSTLKAEFVSYATRGVKYLSVEMRNTRREQTTLEYESSDEHLLQLIKQGIFSDVNMLSLMYAAEMCYWITLIDSDTDIDFSPKAIGQQLAQQYISLADGPLKHSSWNTEQAVNICNQLQAA</sequence>
<feature type="transmembrane region" description="Helical" evidence="1">
    <location>
        <begin position="217"/>
        <end position="238"/>
    </location>
</feature>
<dbReference type="InterPro" id="IPR037657">
    <property type="entry name" value="RIMC1"/>
</dbReference>
<keyword evidence="1" id="KW-1133">Transmembrane helix</keyword>
<dbReference type="GO" id="GO:0000423">
    <property type="term" value="P:mitophagy"/>
    <property type="evidence" value="ECO:0007669"/>
    <property type="project" value="InterPro"/>
</dbReference>
<dbReference type="PANTHER" id="PTHR28494:SF1">
    <property type="entry name" value="RAB7A-INTERACTING MON1-CCZ1 COMPLEX SUBUNIT 1"/>
    <property type="match status" value="1"/>
</dbReference>
<dbReference type="OrthoDB" id="6135810at2759"/>
<dbReference type="PANTHER" id="PTHR28494">
    <property type="entry name" value="UPF0600 PROTEIN C5ORF51"/>
    <property type="match status" value="1"/>
</dbReference>
<reference evidence="2" key="1">
    <citation type="submission" date="2020-06" db="EMBL/GenBank/DDBJ databases">
        <title>Draft genome of Bugula neritina, a colonial animal packing powerful symbionts and potential medicines.</title>
        <authorList>
            <person name="Rayko M."/>
        </authorList>
    </citation>
    <scope>NUCLEOTIDE SEQUENCE [LARGE SCALE GENOMIC DNA]</scope>
    <source>
        <strain evidence="2">Kwan_BN1</strain>
    </source>
</reference>
<dbReference type="Proteomes" id="UP000593567">
    <property type="component" value="Unassembled WGS sequence"/>
</dbReference>
<name>A0A7J7JZ54_BUGNE</name>
<accession>A0A7J7JZ54</accession>
<gene>
    <name evidence="2" type="ORF">EB796_011079</name>
</gene>
<dbReference type="Pfam" id="PF17716">
    <property type="entry name" value="RIMC1"/>
    <property type="match status" value="1"/>
</dbReference>
<evidence type="ECO:0000313" key="2">
    <source>
        <dbReference type="EMBL" id="KAF6030618.1"/>
    </source>
</evidence>
<feature type="transmembrane region" description="Helical" evidence="1">
    <location>
        <begin position="301"/>
        <end position="324"/>
    </location>
</feature>
<dbReference type="AlphaFoldDB" id="A0A7J7JZ54"/>
<comment type="caution">
    <text evidence="2">The sequence shown here is derived from an EMBL/GenBank/DDBJ whole genome shotgun (WGS) entry which is preliminary data.</text>
</comment>
<keyword evidence="1" id="KW-0472">Membrane</keyword>
<proteinExistence type="predicted"/>
<dbReference type="EMBL" id="VXIV02001684">
    <property type="protein sequence ID" value="KAF6030618.1"/>
    <property type="molecule type" value="Genomic_DNA"/>
</dbReference>
<feature type="transmembrane region" description="Helical" evidence="1">
    <location>
        <begin position="126"/>
        <end position="148"/>
    </location>
</feature>
<keyword evidence="3" id="KW-1185">Reference proteome</keyword>
<feature type="transmembrane region" description="Helical" evidence="1">
    <location>
        <begin position="154"/>
        <end position="177"/>
    </location>
</feature>
<feature type="transmembrane region" description="Helical" evidence="1">
    <location>
        <begin position="245"/>
        <end position="267"/>
    </location>
</feature>
<feature type="transmembrane region" description="Helical" evidence="1">
    <location>
        <begin position="189"/>
        <end position="211"/>
    </location>
</feature>
<evidence type="ECO:0000313" key="3">
    <source>
        <dbReference type="Proteomes" id="UP000593567"/>
    </source>
</evidence>
<protein>
    <submittedName>
        <fullName evidence="2">C5orf51</fullName>
    </submittedName>
</protein>
<evidence type="ECO:0000256" key="1">
    <source>
        <dbReference type="SAM" id="Phobius"/>
    </source>
</evidence>